<dbReference type="PANTHER" id="PTHR47926:SF347">
    <property type="entry name" value="PENTATRICOPEPTIDE REPEAT-CONTAINING PROTEIN"/>
    <property type="match status" value="1"/>
</dbReference>
<dbReference type="GO" id="GO:0009451">
    <property type="term" value="P:RNA modification"/>
    <property type="evidence" value="ECO:0007669"/>
    <property type="project" value="InterPro"/>
</dbReference>
<organism evidence="5 6">
    <name type="scientific">Lupinus albus</name>
    <name type="common">White lupine</name>
    <name type="synonym">Lupinus termis</name>
    <dbReference type="NCBI Taxonomy" id="3870"/>
    <lineage>
        <taxon>Eukaryota</taxon>
        <taxon>Viridiplantae</taxon>
        <taxon>Streptophyta</taxon>
        <taxon>Embryophyta</taxon>
        <taxon>Tracheophyta</taxon>
        <taxon>Spermatophyta</taxon>
        <taxon>Magnoliopsida</taxon>
        <taxon>eudicotyledons</taxon>
        <taxon>Gunneridae</taxon>
        <taxon>Pentapetalae</taxon>
        <taxon>rosids</taxon>
        <taxon>fabids</taxon>
        <taxon>Fabales</taxon>
        <taxon>Fabaceae</taxon>
        <taxon>Papilionoideae</taxon>
        <taxon>50 kb inversion clade</taxon>
        <taxon>genistoids sensu lato</taxon>
        <taxon>core genistoids</taxon>
        <taxon>Genisteae</taxon>
        <taxon>Lupinus</taxon>
    </lineage>
</organism>
<dbReference type="InterPro" id="IPR046848">
    <property type="entry name" value="E_motif"/>
</dbReference>
<dbReference type="OrthoDB" id="743409at2759"/>
<dbReference type="AlphaFoldDB" id="A0A6A4PAT4"/>
<dbReference type="InterPro" id="IPR032867">
    <property type="entry name" value="DYW_dom"/>
</dbReference>
<dbReference type="InterPro" id="IPR011990">
    <property type="entry name" value="TPR-like_helical_dom_sf"/>
</dbReference>
<dbReference type="Pfam" id="PF14432">
    <property type="entry name" value="DYW_deaminase"/>
    <property type="match status" value="1"/>
</dbReference>
<evidence type="ECO:0000256" key="1">
    <source>
        <dbReference type="ARBA" id="ARBA00006643"/>
    </source>
</evidence>
<dbReference type="GO" id="GO:0099402">
    <property type="term" value="P:plant organ development"/>
    <property type="evidence" value="ECO:0007669"/>
    <property type="project" value="UniProtKB-ARBA"/>
</dbReference>
<comment type="similarity">
    <text evidence="1">Belongs to the PPR family. PCMP-H subfamily.</text>
</comment>
<accession>A0A6A4PAT4</accession>
<feature type="repeat" description="PPR" evidence="3">
    <location>
        <begin position="263"/>
        <end position="298"/>
    </location>
</feature>
<dbReference type="Proteomes" id="UP000447434">
    <property type="component" value="Chromosome 14"/>
</dbReference>
<dbReference type="InterPro" id="IPR046960">
    <property type="entry name" value="PPR_At4g14850-like_plant"/>
</dbReference>
<feature type="repeat" description="PPR" evidence="3">
    <location>
        <begin position="61"/>
        <end position="95"/>
    </location>
</feature>
<evidence type="ECO:0000256" key="2">
    <source>
        <dbReference type="ARBA" id="ARBA00022737"/>
    </source>
</evidence>
<comment type="caution">
    <text evidence="5">The sequence shown here is derived from an EMBL/GenBank/DDBJ whole genome shotgun (WGS) entry which is preliminary data.</text>
</comment>
<evidence type="ECO:0000313" key="5">
    <source>
        <dbReference type="EMBL" id="KAE9599440.1"/>
    </source>
</evidence>
<dbReference type="FunFam" id="1.25.40.10:FF:000073">
    <property type="entry name" value="Pentatricopeptide repeat-containing protein chloroplastic"/>
    <property type="match status" value="1"/>
</dbReference>
<protein>
    <submittedName>
        <fullName evidence="5">Putative tetratricopeptide-like helical domain, DYW domain-containing protein</fullName>
    </submittedName>
</protein>
<dbReference type="PROSITE" id="PS51375">
    <property type="entry name" value="PPR"/>
    <property type="match status" value="2"/>
</dbReference>
<gene>
    <name evidence="5" type="ORF">Lalb_Chr14g0362251</name>
</gene>
<dbReference type="PANTHER" id="PTHR47926">
    <property type="entry name" value="PENTATRICOPEPTIDE REPEAT-CONTAINING PROTEIN"/>
    <property type="match status" value="1"/>
</dbReference>
<dbReference type="GO" id="GO:0003723">
    <property type="term" value="F:RNA binding"/>
    <property type="evidence" value="ECO:0007669"/>
    <property type="project" value="InterPro"/>
</dbReference>
<proteinExistence type="inferred from homology"/>
<sequence>MNMDILQSPTLVRFFPLQKTSTNTTFIHLGHHQYHRGIRIDNVPTSLTHTHHLFDEIPLWDTFAWNTLIQTHLTNNDFTHVLSTYIQMLQRGVSLDKYTLPRVVHASRLMGDLCIGKQVHGHAVKLGFSSDQYVVTALIEMYGHLCGLDMAQTVFHKSKPNLISWTLLARLYIVGGKPGLVIDLFLKMVEKEKCNVDPVALATACRACGLIKSLQHGRKVHEIARECRLEFEVLVSNSLLKMYIDCDSVDDARLLFDRMPCKDVISWTSMIRGYVKNLGGFNEAFKLFRQMNLDGLRPDSLSISTILPACGRIASHNHGREIHGYLLRNRIHFNQKVKNALMDMYVKSGAITSASNIFAEINEKDTISWTVMILGYSLHGQGKLAVTLFKQVEKKLKVHVDDTTYAALLHACSTARMAEEGKIYFDCIRAPTVAHCALKVALLARCGLFHEARIFICEHKIGKHPEVVRKVLEGCRIHGQYTLGKQVIDQLCELEPLNAENYVLLQNWYACGAKWHIVEKLRETMKDMVLKPKKALTWTMLRNKVHVFGTGDVTHPRSLKIYSQLEGFMKEMRAEGFEPKWDFSLHDVDEERECIQIGHSELLALSFSLISSQVGPIRLAKNSTVCNGCHDFAKFVSKRMRREIILKDPNFFHHFKDGVCSCQDFW</sequence>
<dbReference type="InterPro" id="IPR002885">
    <property type="entry name" value="PPR_rpt"/>
</dbReference>
<dbReference type="FunFam" id="1.25.40.10:FF:000158">
    <property type="entry name" value="pentatricopeptide repeat-containing protein At2g33680"/>
    <property type="match status" value="1"/>
</dbReference>
<dbReference type="Pfam" id="PF13041">
    <property type="entry name" value="PPR_2"/>
    <property type="match status" value="1"/>
</dbReference>
<dbReference type="EMBL" id="WOCE01000014">
    <property type="protein sequence ID" value="KAE9599440.1"/>
    <property type="molecule type" value="Genomic_DNA"/>
</dbReference>
<evidence type="ECO:0000313" key="6">
    <source>
        <dbReference type="Proteomes" id="UP000447434"/>
    </source>
</evidence>
<dbReference type="GO" id="GO:0008270">
    <property type="term" value="F:zinc ion binding"/>
    <property type="evidence" value="ECO:0007669"/>
    <property type="project" value="InterPro"/>
</dbReference>
<dbReference type="Gene3D" id="1.25.40.10">
    <property type="entry name" value="Tetratricopeptide repeat domain"/>
    <property type="match status" value="3"/>
</dbReference>
<feature type="domain" description="DYW" evidence="4">
    <location>
        <begin position="576"/>
        <end position="666"/>
    </location>
</feature>
<dbReference type="NCBIfam" id="TIGR00756">
    <property type="entry name" value="PPR"/>
    <property type="match status" value="1"/>
</dbReference>
<evidence type="ECO:0000256" key="3">
    <source>
        <dbReference type="PROSITE-ProRule" id="PRU00708"/>
    </source>
</evidence>
<name>A0A6A4PAT4_LUPAL</name>
<dbReference type="Pfam" id="PF20431">
    <property type="entry name" value="E_motif"/>
    <property type="match status" value="1"/>
</dbReference>
<reference evidence="6" key="1">
    <citation type="journal article" date="2020" name="Nat. Commun.">
        <title>Genome sequence of the cluster root forming white lupin.</title>
        <authorList>
            <person name="Hufnagel B."/>
            <person name="Marques A."/>
            <person name="Soriano A."/>
            <person name="Marques L."/>
            <person name="Divol F."/>
            <person name="Doumas P."/>
            <person name="Sallet E."/>
            <person name="Mancinotti D."/>
            <person name="Carrere S."/>
            <person name="Marande W."/>
            <person name="Arribat S."/>
            <person name="Keller J."/>
            <person name="Huneau C."/>
            <person name="Blein T."/>
            <person name="Aime D."/>
            <person name="Laguerre M."/>
            <person name="Taylor J."/>
            <person name="Schubert V."/>
            <person name="Nelson M."/>
            <person name="Geu-Flores F."/>
            <person name="Crespi M."/>
            <person name="Gallardo-Guerrero K."/>
            <person name="Delaux P.-M."/>
            <person name="Salse J."/>
            <person name="Berges H."/>
            <person name="Guyot R."/>
            <person name="Gouzy J."/>
            <person name="Peret B."/>
        </authorList>
    </citation>
    <scope>NUCLEOTIDE SEQUENCE [LARGE SCALE GENOMIC DNA]</scope>
    <source>
        <strain evidence="6">cv. Amiga</strain>
    </source>
</reference>
<keyword evidence="6" id="KW-1185">Reference proteome</keyword>
<dbReference type="Pfam" id="PF01535">
    <property type="entry name" value="PPR"/>
    <property type="match status" value="3"/>
</dbReference>
<keyword evidence="2" id="KW-0677">Repeat</keyword>
<evidence type="ECO:0000259" key="4">
    <source>
        <dbReference type="Pfam" id="PF14432"/>
    </source>
</evidence>